<dbReference type="PANTHER" id="PTHR44688">
    <property type="entry name" value="DNA-BINDING TRANSCRIPTIONAL ACTIVATOR DEVR_DOSR"/>
    <property type="match status" value="1"/>
</dbReference>
<evidence type="ECO:0000313" key="5">
    <source>
        <dbReference type="EMBL" id="MPY38562.1"/>
    </source>
</evidence>
<keyword evidence="2" id="KW-0238">DNA-binding</keyword>
<dbReference type="RefSeq" id="WP_152779249.1">
    <property type="nucleotide sequence ID" value="NZ_BAABEQ010000090.1"/>
</dbReference>
<dbReference type="PRINTS" id="PR00038">
    <property type="entry name" value="HTHLUXR"/>
</dbReference>
<evidence type="ECO:0000259" key="4">
    <source>
        <dbReference type="SMART" id="SM00421"/>
    </source>
</evidence>
<evidence type="ECO:0000256" key="1">
    <source>
        <dbReference type="ARBA" id="ARBA00023015"/>
    </source>
</evidence>
<evidence type="ECO:0000256" key="2">
    <source>
        <dbReference type="ARBA" id="ARBA00023125"/>
    </source>
</evidence>
<keyword evidence="1" id="KW-0805">Transcription regulation</keyword>
<name>A0A5N8VUW2_9ACTN</name>
<dbReference type="SUPFAM" id="SSF46894">
    <property type="entry name" value="C-terminal effector domain of the bipartite response regulators"/>
    <property type="match status" value="1"/>
</dbReference>
<dbReference type="InterPro" id="IPR036388">
    <property type="entry name" value="WH-like_DNA-bd_sf"/>
</dbReference>
<dbReference type="EMBL" id="VJZE01000002">
    <property type="protein sequence ID" value="MPY38562.1"/>
    <property type="molecule type" value="Genomic_DNA"/>
</dbReference>
<dbReference type="GO" id="GO:0003677">
    <property type="term" value="F:DNA binding"/>
    <property type="evidence" value="ECO:0007669"/>
    <property type="project" value="UniProtKB-KW"/>
</dbReference>
<accession>A0A5N8VUW2</accession>
<dbReference type="PANTHER" id="PTHR44688:SF16">
    <property type="entry name" value="DNA-BINDING TRANSCRIPTIONAL ACTIVATOR DEVR_DOSR"/>
    <property type="match status" value="1"/>
</dbReference>
<proteinExistence type="predicted"/>
<dbReference type="AlphaFoldDB" id="A0A5N8VUW2"/>
<dbReference type="Pfam" id="PF00196">
    <property type="entry name" value="GerE"/>
    <property type="match status" value="1"/>
</dbReference>
<dbReference type="SMART" id="SM00421">
    <property type="entry name" value="HTH_LUXR"/>
    <property type="match status" value="1"/>
</dbReference>
<evidence type="ECO:0000256" key="3">
    <source>
        <dbReference type="ARBA" id="ARBA00023163"/>
    </source>
</evidence>
<dbReference type="OrthoDB" id="4253806at2"/>
<protein>
    <submittedName>
        <fullName evidence="5">Helix-turn-helix transcriptional regulator</fullName>
    </submittedName>
</protein>
<evidence type="ECO:0000313" key="6">
    <source>
        <dbReference type="Proteomes" id="UP000326979"/>
    </source>
</evidence>
<dbReference type="InterPro" id="IPR000792">
    <property type="entry name" value="Tscrpt_reg_LuxR_C"/>
</dbReference>
<sequence length="166" mass="18065">MSARSARPPATPLDLTPAQVRIAQQVAEGKSTDAIASDLTITAGTINVQMKHCGQKLGVRGRAAVVHACYVTGQLERPKNAAFPGSFSEVETETWQMIAAGATSEVYANRARISRDEARQRMRALRQRVQAHNDPHLVTLGWTYEVLDESLVEMVSGTVLRAPARV</sequence>
<feature type="domain" description="HTH luxR-type" evidence="4">
    <location>
        <begin position="12"/>
        <end position="68"/>
    </location>
</feature>
<comment type="caution">
    <text evidence="5">The sequence shown here is derived from an EMBL/GenBank/DDBJ whole genome shotgun (WGS) entry which is preliminary data.</text>
</comment>
<keyword evidence="6" id="KW-1185">Reference proteome</keyword>
<dbReference type="Gene3D" id="1.10.10.10">
    <property type="entry name" value="Winged helix-like DNA-binding domain superfamily/Winged helix DNA-binding domain"/>
    <property type="match status" value="1"/>
</dbReference>
<dbReference type="GO" id="GO:0006355">
    <property type="term" value="P:regulation of DNA-templated transcription"/>
    <property type="evidence" value="ECO:0007669"/>
    <property type="project" value="InterPro"/>
</dbReference>
<reference evidence="5 6" key="1">
    <citation type="submission" date="2019-07" db="EMBL/GenBank/DDBJ databases">
        <title>New species of Amycolatopsis and Streptomyces.</title>
        <authorList>
            <person name="Duangmal K."/>
            <person name="Teo W.F.A."/>
            <person name="Lipun K."/>
        </authorList>
    </citation>
    <scope>NUCLEOTIDE SEQUENCE [LARGE SCALE GENOMIC DNA]</scope>
    <source>
        <strain evidence="5 6">TISTR 2346</strain>
    </source>
</reference>
<dbReference type="Proteomes" id="UP000326979">
    <property type="component" value="Unassembled WGS sequence"/>
</dbReference>
<keyword evidence="3" id="KW-0804">Transcription</keyword>
<organism evidence="5 6">
    <name type="scientific">Streptomyces phyllanthi</name>
    <dbReference type="NCBI Taxonomy" id="1803180"/>
    <lineage>
        <taxon>Bacteria</taxon>
        <taxon>Bacillati</taxon>
        <taxon>Actinomycetota</taxon>
        <taxon>Actinomycetes</taxon>
        <taxon>Kitasatosporales</taxon>
        <taxon>Streptomycetaceae</taxon>
        <taxon>Streptomyces</taxon>
    </lineage>
</organism>
<gene>
    <name evidence="5" type="ORF">FNH04_00875</name>
</gene>
<dbReference type="InterPro" id="IPR016032">
    <property type="entry name" value="Sig_transdc_resp-reg_C-effctor"/>
</dbReference>